<feature type="non-terminal residue" evidence="2">
    <location>
        <position position="123"/>
    </location>
</feature>
<organism evidence="2 3">
    <name type="scientific">Strongylus vulgaris</name>
    <name type="common">Blood worm</name>
    <dbReference type="NCBI Taxonomy" id="40348"/>
    <lineage>
        <taxon>Eukaryota</taxon>
        <taxon>Metazoa</taxon>
        <taxon>Ecdysozoa</taxon>
        <taxon>Nematoda</taxon>
        <taxon>Chromadorea</taxon>
        <taxon>Rhabditida</taxon>
        <taxon>Rhabditina</taxon>
        <taxon>Rhabditomorpha</taxon>
        <taxon>Strongyloidea</taxon>
        <taxon>Strongylidae</taxon>
        <taxon>Strongylus</taxon>
    </lineage>
</organism>
<evidence type="ECO:0000313" key="2">
    <source>
        <dbReference type="EMBL" id="VDM85211.1"/>
    </source>
</evidence>
<gene>
    <name evidence="2" type="ORF">SVUK_LOCUS20209</name>
</gene>
<proteinExistence type="predicted"/>
<sequence length="123" mass="13194">MGGASGRGKGPPLLSPVWLARNAFPPVVGAWRSEEGGVNGATPLSSIDGVSPPMNPQTLNSGVKSRKDVFLQTSYAKFLRFSSVMFRGKKEPLEALSVEDASLKERPVWNDTLRGILVALVKD</sequence>
<feature type="region of interest" description="Disordered" evidence="1">
    <location>
        <begin position="42"/>
        <end position="61"/>
    </location>
</feature>
<name>A0A3P7JHM5_STRVU</name>
<dbReference type="AlphaFoldDB" id="A0A3P7JHM5"/>
<evidence type="ECO:0000313" key="3">
    <source>
        <dbReference type="Proteomes" id="UP000270094"/>
    </source>
</evidence>
<protein>
    <submittedName>
        <fullName evidence="2">Uncharacterized protein</fullName>
    </submittedName>
</protein>
<accession>A0A3P7JHM5</accession>
<evidence type="ECO:0000256" key="1">
    <source>
        <dbReference type="SAM" id="MobiDB-lite"/>
    </source>
</evidence>
<dbReference type="EMBL" id="UYYB01137445">
    <property type="protein sequence ID" value="VDM85211.1"/>
    <property type="molecule type" value="Genomic_DNA"/>
</dbReference>
<reference evidence="2 3" key="1">
    <citation type="submission" date="2018-11" db="EMBL/GenBank/DDBJ databases">
        <authorList>
            <consortium name="Pathogen Informatics"/>
        </authorList>
    </citation>
    <scope>NUCLEOTIDE SEQUENCE [LARGE SCALE GENOMIC DNA]</scope>
</reference>
<keyword evidence="3" id="KW-1185">Reference proteome</keyword>
<dbReference type="Proteomes" id="UP000270094">
    <property type="component" value="Unassembled WGS sequence"/>
</dbReference>